<accession>A0ABR1BS12</accession>
<comment type="caution">
    <text evidence="2">The sequence shown here is derived from an EMBL/GenBank/DDBJ whole genome shotgun (WGS) entry which is preliminary data.</text>
</comment>
<proteinExistence type="predicted"/>
<dbReference type="InterPro" id="IPR045860">
    <property type="entry name" value="Snake_toxin-like_sf"/>
</dbReference>
<keyword evidence="3" id="KW-1185">Reference proteome</keyword>
<dbReference type="PANTHER" id="PTHR21749">
    <property type="entry name" value="PRION-LIKE- Q/N-RICH -DOMAIN-BEARING PROTEIN PROTEIN 24"/>
    <property type="match status" value="1"/>
</dbReference>
<feature type="chain" id="PRO_5047167515" description="ET module" evidence="1">
    <location>
        <begin position="19"/>
        <end position="125"/>
    </location>
</feature>
<dbReference type="PANTHER" id="PTHR21749:SF3">
    <property type="entry name" value="ACTIVIN_RECP DOMAIN-CONTAINING PROTEIN"/>
    <property type="match status" value="1"/>
</dbReference>
<organism evidence="2 3">
    <name type="scientific">Necator americanus</name>
    <name type="common">Human hookworm</name>
    <dbReference type="NCBI Taxonomy" id="51031"/>
    <lineage>
        <taxon>Eukaryota</taxon>
        <taxon>Metazoa</taxon>
        <taxon>Ecdysozoa</taxon>
        <taxon>Nematoda</taxon>
        <taxon>Chromadorea</taxon>
        <taxon>Rhabditida</taxon>
        <taxon>Rhabditina</taxon>
        <taxon>Rhabditomorpha</taxon>
        <taxon>Strongyloidea</taxon>
        <taxon>Ancylostomatidae</taxon>
        <taxon>Bunostominae</taxon>
        <taxon>Necator</taxon>
    </lineage>
</organism>
<sequence>MFTTFVLTFSILVVSVTSLQCYLGYSLLKGSTIGTNTKTCEKETDFCYNATAEVTSFSTIQKAGCNTFVCQFNPDTCFQRNISGIPVTFCCCRDEDLCNRGGMMDSGSIIERGAEVLKGVVSFLG</sequence>
<name>A0ABR1BS12_NECAM</name>
<evidence type="ECO:0008006" key="4">
    <source>
        <dbReference type="Google" id="ProtNLM"/>
    </source>
</evidence>
<dbReference type="Proteomes" id="UP001303046">
    <property type="component" value="Unassembled WGS sequence"/>
</dbReference>
<keyword evidence="1" id="KW-0732">Signal</keyword>
<dbReference type="EMBL" id="JAVFWL010000001">
    <property type="protein sequence ID" value="KAK6729187.1"/>
    <property type="molecule type" value="Genomic_DNA"/>
</dbReference>
<gene>
    <name evidence="2" type="primary">Necator_chrI.g2436</name>
    <name evidence="2" type="ORF">RB195_006308</name>
</gene>
<dbReference type="SUPFAM" id="SSF57302">
    <property type="entry name" value="Snake toxin-like"/>
    <property type="match status" value="1"/>
</dbReference>
<feature type="signal peptide" evidence="1">
    <location>
        <begin position="1"/>
        <end position="18"/>
    </location>
</feature>
<evidence type="ECO:0000256" key="1">
    <source>
        <dbReference type="SAM" id="SignalP"/>
    </source>
</evidence>
<reference evidence="2 3" key="1">
    <citation type="submission" date="2023-08" db="EMBL/GenBank/DDBJ databases">
        <title>A Necator americanus chromosomal reference genome.</title>
        <authorList>
            <person name="Ilik V."/>
            <person name="Petrzelkova K.J."/>
            <person name="Pardy F."/>
            <person name="Fuh T."/>
            <person name="Niatou-Singa F.S."/>
            <person name="Gouil Q."/>
            <person name="Baker L."/>
            <person name="Ritchie M.E."/>
            <person name="Jex A.R."/>
            <person name="Gazzola D."/>
            <person name="Li H."/>
            <person name="Toshio Fujiwara R."/>
            <person name="Zhan B."/>
            <person name="Aroian R.V."/>
            <person name="Pafco B."/>
            <person name="Schwarz E.M."/>
        </authorList>
    </citation>
    <scope>NUCLEOTIDE SEQUENCE [LARGE SCALE GENOMIC DNA]</scope>
    <source>
        <strain evidence="2 3">Aroian</strain>
        <tissue evidence="2">Whole animal</tissue>
    </source>
</reference>
<evidence type="ECO:0000313" key="2">
    <source>
        <dbReference type="EMBL" id="KAK6729187.1"/>
    </source>
</evidence>
<protein>
    <recommendedName>
        <fullName evidence="4">ET module</fullName>
    </recommendedName>
</protein>
<evidence type="ECO:0000313" key="3">
    <source>
        <dbReference type="Proteomes" id="UP001303046"/>
    </source>
</evidence>